<dbReference type="EMBL" id="CP123523">
    <property type="protein sequence ID" value="WGM05334.1"/>
    <property type="molecule type" value="Genomic_DNA"/>
</dbReference>
<feature type="transmembrane region" description="Helical" evidence="1">
    <location>
        <begin position="214"/>
        <end position="233"/>
    </location>
</feature>
<name>A0A4P7L1Y9_9GAMM</name>
<keyword evidence="6" id="KW-1185">Reference proteome</keyword>
<dbReference type="PANTHER" id="PTHR42791:SF1">
    <property type="entry name" value="N-ACETYLTRANSFERASE DOMAIN-CONTAINING PROTEIN"/>
    <property type="match status" value="1"/>
</dbReference>
<evidence type="ECO:0000313" key="6">
    <source>
        <dbReference type="Proteomes" id="UP001177592"/>
    </source>
</evidence>
<gene>
    <name evidence="2" type="ORF">ArsFIN_37230</name>
    <name evidence="3" type="ORF">QE210_03535</name>
    <name evidence="4" type="ORF">QE258_17710</name>
</gene>
<organism evidence="2 5">
    <name type="scientific">Arsenophonus nasoniae</name>
    <name type="common">son-killer infecting Nasonia vitripennis</name>
    <dbReference type="NCBI Taxonomy" id="638"/>
    <lineage>
        <taxon>Bacteria</taxon>
        <taxon>Pseudomonadati</taxon>
        <taxon>Pseudomonadota</taxon>
        <taxon>Gammaproteobacteria</taxon>
        <taxon>Enterobacterales</taxon>
        <taxon>Morganellaceae</taxon>
        <taxon>Arsenophonus</taxon>
    </lineage>
</organism>
<evidence type="ECO:0000313" key="4">
    <source>
        <dbReference type="EMBL" id="WGM05334.1"/>
    </source>
</evidence>
<dbReference type="SUPFAM" id="SSF55729">
    <property type="entry name" value="Acyl-CoA N-acyltransferases (Nat)"/>
    <property type="match status" value="1"/>
</dbReference>
<dbReference type="AlphaFoldDB" id="A0A4P7L1Y9"/>
<accession>A0A4P7L1Y9</accession>
<dbReference type="Proteomes" id="UP001177595">
    <property type="component" value="Chromosome"/>
</dbReference>
<sequence>MKCRLAKNTDLENVSDILATAFSEEPVHKLIFPGRDRDSLIDVLRNFFRIYVNLASKYGGILLTENDAGVLVYFRPESMAMPKEELTKIDSQLRKVCGSDYAKAIAFIDGLEQHHPQTFHHYYISLLAVKPSCRGRGLVDDLFSEFNTILDKANLPCYAECTRFSTRTLIRRWGYTDAGSPISIDGFPKLYPVVRYPQVKPAFLPAGREIRLSFTLKLMACFALITPSFFTTFPM</sequence>
<keyword evidence="1" id="KW-1133">Transmembrane helix</keyword>
<evidence type="ECO:0000313" key="2">
    <source>
        <dbReference type="EMBL" id="QBY45130.1"/>
    </source>
</evidence>
<dbReference type="InterPro" id="IPR016181">
    <property type="entry name" value="Acyl_CoA_acyltransferase"/>
</dbReference>
<dbReference type="InterPro" id="IPR052523">
    <property type="entry name" value="Trichothecene_AcTrans"/>
</dbReference>
<dbReference type="KEGG" id="ans:ArsFIN_37230"/>
<evidence type="ECO:0008006" key="7">
    <source>
        <dbReference type="Google" id="ProtNLM"/>
    </source>
</evidence>
<keyword evidence="1" id="KW-0472">Membrane</keyword>
<protein>
    <recommendedName>
        <fullName evidence="7">N-acetyltransferase domain-containing protein</fullName>
    </recommendedName>
</protein>
<reference evidence="3" key="2">
    <citation type="submission" date="2023-04" db="EMBL/GenBank/DDBJ databases">
        <title>Genome dynamics across the evolutionary transition to endosymbiosis.</title>
        <authorList>
            <person name="Siozios S."/>
            <person name="Nadal-Jimenez P."/>
            <person name="Azagi T."/>
            <person name="Sprong H."/>
            <person name="Frost C.L."/>
            <person name="Parratt S.R."/>
            <person name="Taylor G."/>
            <person name="Brettell L."/>
            <person name="Lew K.C."/>
            <person name="Croft L."/>
            <person name="King K.C."/>
            <person name="Brockhurst M.A."/>
            <person name="Hypsa V."/>
            <person name="Novakova E."/>
            <person name="Darby A.C."/>
            <person name="Hurst G.D.D."/>
        </authorList>
    </citation>
    <scope>NUCLEOTIDE SEQUENCE</scope>
    <source>
        <strain evidence="4">ANv_CAN</strain>
        <strain evidence="3">APv</strain>
    </source>
</reference>
<dbReference type="PANTHER" id="PTHR42791">
    <property type="entry name" value="GNAT FAMILY ACETYLTRANSFERASE"/>
    <property type="match status" value="1"/>
</dbReference>
<evidence type="ECO:0000256" key="1">
    <source>
        <dbReference type="SAM" id="Phobius"/>
    </source>
</evidence>
<evidence type="ECO:0000313" key="5">
    <source>
        <dbReference type="Proteomes" id="UP000295134"/>
    </source>
</evidence>
<dbReference type="Proteomes" id="UP000295134">
    <property type="component" value="Chromosome"/>
</dbReference>
<dbReference type="RefSeq" id="WP_026823281.1">
    <property type="nucleotide sequence ID" value="NZ_CP038613.1"/>
</dbReference>
<dbReference type="EMBL" id="CP123504">
    <property type="protein sequence ID" value="WGM02191.1"/>
    <property type="molecule type" value="Genomic_DNA"/>
</dbReference>
<keyword evidence="1" id="KW-0812">Transmembrane</keyword>
<evidence type="ECO:0000313" key="3">
    <source>
        <dbReference type="EMBL" id="WGM02191.1"/>
    </source>
</evidence>
<dbReference type="CDD" id="cd04301">
    <property type="entry name" value="NAT_SF"/>
    <property type="match status" value="1"/>
</dbReference>
<reference evidence="2 5" key="1">
    <citation type="submission" date="2019-03" db="EMBL/GenBank/DDBJ databases">
        <title>Long-read sequencing reveals hyperdense prophage content in a complex bacterial symbiont genome.</title>
        <authorList>
            <person name="Frost C.L."/>
            <person name="Siozios S."/>
            <person name="Nadal-Jimenez P."/>
            <person name="Brockhurst M.A."/>
            <person name="King K.C."/>
            <person name="Darby A.C."/>
            <person name="Hurst G.D.D."/>
        </authorList>
    </citation>
    <scope>NUCLEOTIDE SEQUENCE [LARGE SCALE GENOMIC DNA]</scope>
    <source>
        <strain evidence="2 5">FIN</strain>
    </source>
</reference>
<dbReference type="EMBL" id="CP038613">
    <property type="protein sequence ID" value="QBY45130.1"/>
    <property type="molecule type" value="Genomic_DNA"/>
</dbReference>
<proteinExistence type="predicted"/>
<dbReference type="GeneID" id="96878621"/>
<dbReference type="Proteomes" id="UP001177592">
    <property type="component" value="Chromosome"/>
</dbReference>
<dbReference type="Gene3D" id="3.40.630.30">
    <property type="match status" value="1"/>
</dbReference>